<keyword evidence="10" id="KW-1185">Reference proteome</keyword>
<keyword evidence="4 7" id="KW-0256">Endoplasmic reticulum</keyword>
<feature type="region of interest" description="Disordered" evidence="8">
    <location>
        <begin position="228"/>
        <end position="259"/>
    </location>
</feature>
<evidence type="ECO:0000256" key="1">
    <source>
        <dbReference type="ARBA" id="ARBA00004477"/>
    </source>
</evidence>
<comment type="function">
    <text evidence="7">May be involved in the degradation of misfolded endoplasmic reticulum (ER) luminal proteins.</text>
</comment>
<dbReference type="SUPFAM" id="SSF144091">
    <property type="entry name" value="Rhomboid-like"/>
    <property type="match status" value="1"/>
</dbReference>
<gene>
    <name evidence="9" type="ORF">AK830_g5236</name>
</gene>
<dbReference type="InterPro" id="IPR007599">
    <property type="entry name" value="DER1"/>
</dbReference>
<reference evidence="9 10" key="1">
    <citation type="submission" date="2015-09" db="EMBL/GenBank/DDBJ databases">
        <title>Draft genome of a European isolate of the apple canker pathogen Neonectria ditissima.</title>
        <authorList>
            <person name="Gomez-Cortecero A."/>
            <person name="Harrison R.J."/>
            <person name="Armitage A.D."/>
        </authorList>
    </citation>
    <scope>NUCLEOTIDE SEQUENCE [LARGE SCALE GENOMIC DNA]</scope>
    <source>
        <strain evidence="9 10">R09/05</strain>
    </source>
</reference>
<dbReference type="GO" id="GO:0006950">
    <property type="term" value="P:response to stress"/>
    <property type="evidence" value="ECO:0007669"/>
    <property type="project" value="UniProtKB-ARBA"/>
</dbReference>
<evidence type="ECO:0000256" key="3">
    <source>
        <dbReference type="ARBA" id="ARBA00022692"/>
    </source>
</evidence>
<dbReference type="OrthoDB" id="19102at2759"/>
<comment type="similarity">
    <text evidence="2 7">Belongs to the derlin family.</text>
</comment>
<evidence type="ECO:0000256" key="2">
    <source>
        <dbReference type="ARBA" id="ARBA00008917"/>
    </source>
</evidence>
<accession>A0A0N8H7B6</accession>
<feature type="transmembrane region" description="Helical" evidence="7">
    <location>
        <begin position="12"/>
        <end position="34"/>
    </location>
</feature>
<organism evidence="9 10">
    <name type="scientific">Neonectria ditissima</name>
    <dbReference type="NCBI Taxonomy" id="78410"/>
    <lineage>
        <taxon>Eukaryota</taxon>
        <taxon>Fungi</taxon>
        <taxon>Dikarya</taxon>
        <taxon>Ascomycota</taxon>
        <taxon>Pezizomycotina</taxon>
        <taxon>Sordariomycetes</taxon>
        <taxon>Hypocreomycetidae</taxon>
        <taxon>Hypocreales</taxon>
        <taxon>Nectriaceae</taxon>
        <taxon>Neonectria</taxon>
    </lineage>
</organism>
<feature type="transmembrane region" description="Helical" evidence="7">
    <location>
        <begin position="54"/>
        <end position="76"/>
    </location>
</feature>
<dbReference type="Pfam" id="PF04511">
    <property type="entry name" value="DER1"/>
    <property type="match status" value="1"/>
</dbReference>
<comment type="caution">
    <text evidence="9">The sequence shown here is derived from an EMBL/GenBank/DDBJ whole genome shotgun (WGS) entry which is preliminary data.</text>
</comment>
<dbReference type="InterPro" id="IPR035952">
    <property type="entry name" value="Rhomboid-like_sf"/>
</dbReference>
<keyword evidence="6 7" id="KW-0472">Membrane</keyword>
<dbReference type="EMBL" id="LKCW01000067">
    <property type="protein sequence ID" value="KPM41316.1"/>
    <property type="molecule type" value="Genomic_DNA"/>
</dbReference>
<evidence type="ECO:0000256" key="5">
    <source>
        <dbReference type="ARBA" id="ARBA00022989"/>
    </source>
</evidence>
<keyword evidence="3 7" id="KW-0812">Transmembrane</keyword>
<name>A0A0N8H7B6_9HYPO</name>
<dbReference type="Proteomes" id="UP000050424">
    <property type="component" value="Unassembled WGS sequence"/>
</dbReference>
<dbReference type="PANTHER" id="PTHR11009">
    <property type="entry name" value="DER1-LIKE PROTEIN, DERLIN"/>
    <property type="match status" value="1"/>
</dbReference>
<dbReference type="STRING" id="78410.A0A0N8H7B6"/>
<comment type="subcellular location">
    <subcellularLocation>
        <location evidence="1 7">Endoplasmic reticulum membrane</location>
        <topology evidence="1 7">Multi-pass membrane protein</topology>
    </subcellularLocation>
</comment>
<evidence type="ECO:0000313" key="9">
    <source>
        <dbReference type="EMBL" id="KPM41316.1"/>
    </source>
</evidence>
<dbReference type="AlphaFoldDB" id="A0A0N8H7B6"/>
<evidence type="ECO:0000313" key="10">
    <source>
        <dbReference type="Proteomes" id="UP000050424"/>
    </source>
</evidence>
<evidence type="ECO:0000256" key="7">
    <source>
        <dbReference type="RuleBase" id="RU363059"/>
    </source>
</evidence>
<evidence type="ECO:0000256" key="8">
    <source>
        <dbReference type="SAM" id="MobiDB-lite"/>
    </source>
</evidence>
<feature type="transmembrane region" description="Helical" evidence="7">
    <location>
        <begin position="97"/>
        <end position="115"/>
    </location>
</feature>
<sequence>MSENLLDAYWQMPAIARTLTSLTAVLSLGVHLHFLPYEWVIHHPFYLWKFPPQIWRLVTCYLITGSGLGMLFDSYFLYHYLSQLEIGNARFPRKADVVWYLMFVCGTILTINYAVDMPFYTFLRALILAMAYTVTQDQRGMKATFYFITIPAQLTPIAMILVNLLFPGGHIAMLLQLEGLVAAHLYDFLARIWPEFGGGRNILATPAFVTRLVQTPRILERGFGTAIRPQDTASGSATGASRGPLPDSWRTRGTGQRLG</sequence>
<proteinExistence type="inferred from homology"/>
<evidence type="ECO:0000256" key="6">
    <source>
        <dbReference type="ARBA" id="ARBA00023136"/>
    </source>
</evidence>
<protein>
    <recommendedName>
        <fullName evidence="7">Derlin</fullName>
    </recommendedName>
</protein>
<feature type="transmembrane region" description="Helical" evidence="7">
    <location>
        <begin position="145"/>
        <end position="166"/>
    </location>
</feature>
<dbReference type="GO" id="GO:0005789">
    <property type="term" value="C:endoplasmic reticulum membrane"/>
    <property type="evidence" value="ECO:0007669"/>
    <property type="project" value="UniProtKB-SubCell"/>
</dbReference>
<keyword evidence="5 7" id="KW-1133">Transmembrane helix</keyword>
<evidence type="ECO:0000256" key="4">
    <source>
        <dbReference type="ARBA" id="ARBA00022824"/>
    </source>
</evidence>